<organism evidence="1 2">
    <name type="scientific">Elysia marginata</name>
    <dbReference type="NCBI Taxonomy" id="1093978"/>
    <lineage>
        <taxon>Eukaryota</taxon>
        <taxon>Metazoa</taxon>
        <taxon>Spiralia</taxon>
        <taxon>Lophotrochozoa</taxon>
        <taxon>Mollusca</taxon>
        <taxon>Gastropoda</taxon>
        <taxon>Heterobranchia</taxon>
        <taxon>Euthyneura</taxon>
        <taxon>Panpulmonata</taxon>
        <taxon>Sacoglossa</taxon>
        <taxon>Placobranchoidea</taxon>
        <taxon>Plakobranchidae</taxon>
        <taxon>Elysia</taxon>
    </lineage>
</organism>
<dbReference type="EMBL" id="BMAT01006161">
    <property type="protein sequence ID" value="GFS07407.1"/>
    <property type="molecule type" value="Genomic_DNA"/>
</dbReference>
<comment type="caution">
    <text evidence="1">The sequence shown here is derived from an EMBL/GenBank/DDBJ whole genome shotgun (WGS) entry which is preliminary data.</text>
</comment>
<dbReference type="AlphaFoldDB" id="A0AAV4IFW1"/>
<gene>
    <name evidence="1" type="ORF">ElyMa_002988600</name>
</gene>
<name>A0AAV4IFW1_9GAST</name>
<sequence>MCGVLVCELFDLKHNDLAHQSHIINEVIKVQTPRPLLCACVNGTTGMQCIKDKRVEDESIGRGLKATLSDSVMASSPDETPTRFLHERTRCSPTERVWTRCSTKDGGFNPS</sequence>
<dbReference type="Proteomes" id="UP000762676">
    <property type="component" value="Unassembled WGS sequence"/>
</dbReference>
<accession>A0AAV4IFW1</accession>
<proteinExistence type="predicted"/>
<evidence type="ECO:0000313" key="1">
    <source>
        <dbReference type="EMBL" id="GFS07407.1"/>
    </source>
</evidence>
<protein>
    <submittedName>
        <fullName evidence="1">Uncharacterized protein</fullName>
    </submittedName>
</protein>
<reference evidence="1 2" key="1">
    <citation type="journal article" date="2021" name="Elife">
        <title>Chloroplast acquisition without the gene transfer in kleptoplastic sea slugs, Plakobranchus ocellatus.</title>
        <authorList>
            <person name="Maeda T."/>
            <person name="Takahashi S."/>
            <person name="Yoshida T."/>
            <person name="Shimamura S."/>
            <person name="Takaki Y."/>
            <person name="Nagai Y."/>
            <person name="Toyoda A."/>
            <person name="Suzuki Y."/>
            <person name="Arimoto A."/>
            <person name="Ishii H."/>
            <person name="Satoh N."/>
            <person name="Nishiyama T."/>
            <person name="Hasebe M."/>
            <person name="Maruyama T."/>
            <person name="Minagawa J."/>
            <person name="Obokata J."/>
            <person name="Shigenobu S."/>
        </authorList>
    </citation>
    <scope>NUCLEOTIDE SEQUENCE [LARGE SCALE GENOMIC DNA]</scope>
</reference>
<keyword evidence="2" id="KW-1185">Reference proteome</keyword>
<evidence type="ECO:0000313" key="2">
    <source>
        <dbReference type="Proteomes" id="UP000762676"/>
    </source>
</evidence>